<dbReference type="InterPro" id="IPR036397">
    <property type="entry name" value="RNaseH_sf"/>
</dbReference>
<dbReference type="PANTHER" id="PTHR47326">
    <property type="entry name" value="TRANSPOSABLE ELEMENT TC3 TRANSPOSASE-LIKE PROTEIN"/>
    <property type="match status" value="1"/>
</dbReference>
<dbReference type="GO" id="GO:0003676">
    <property type="term" value="F:nucleic acid binding"/>
    <property type="evidence" value="ECO:0007669"/>
    <property type="project" value="InterPro"/>
</dbReference>
<dbReference type="PANTHER" id="PTHR47326:SF1">
    <property type="entry name" value="HTH PSQ-TYPE DOMAIN-CONTAINING PROTEIN"/>
    <property type="match status" value="1"/>
</dbReference>
<dbReference type="Proteomes" id="UP000887540">
    <property type="component" value="Unplaced"/>
</dbReference>
<keyword evidence="1" id="KW-1185">Reference proteome</keyword>
<accession>A0A914CPL8</accession>
<name>A0A914CPL8_9BILA</name>
<reference evidence="2" key="1">
    <citation type="submission" date="2022-11" db="UniProtKB">
        <authorList>
            <consortium name="WormBaseParasite"/>
        </authorList>
    </citation>
    <scope>IDENTIFICATION</scope>
</reference>
<dbReference type="Gene3D" id="3.30.420.10">
    <property type="entry name" value="Ribonuclease H-like superfamily/Ribonuclease H"/>
    <property type="match status" value="2"/>
</dbReference>
<organism evidence="1 2">
    <name type="scientific">Acrobeloides nanus</name>
    <dbReference type="NCBI Taxonomy" id="290746"/>
    <lineage>
        <taxon>Eukaryota</taxon>
        <taxon>Metazoa</taxon>
        <taxon>Ecdysozoa</taxon>
        <taxon>Nematoda</taxon>
        <taxon>Chromadorea</taxon>
        <taxon>Rhabditida</taxon>
        <taxon>Tylenchina</taxon>
        <taxon>Cephalobomorpha</taxon>
        <taxon>Cephaloboidea</taxon>
        <taxon>Cephalobidae</taxon>
        <taxon>Acrobeloides</taxon>
    </lineage>
</organism>
<evidence type="ECO:0000313" key="2">
    <source>
        <dbReference type="WBParaSite" id="ACRNAN_scaffold12594.g25922.t1"/>
    </source>
</evidence>
<dbReference type="AlphaFoldDB" id="A0A914CPL8"/>
<proteinExistence type="predicted"/>
<protein>
    <submittedName>
        <fullName evidence="2">DUF4817 domain-containing protein</fullName>
    </submittedName>
</protein>
<dbReference type="WBParaSite" id="ACRNAN_scaffold12594.g25922.t1">
    <property type="protein sequence ID" value="ACRNAN_scaffold12594.g25922.t1"/>
    <property type="gene ID" value="ACRNAN_scaffold12594.g25922"/>
</dbReference>
<evidence type="ECO:0000313" key="1">
    <source>
        <dbReference type="Proteomes" id="UP000887540"/>
    </source>
</evidence>
<sequence length="441" mass="51593">MPDKFNPIQKANAVLWYGICGNPKVVQRKFLVVYGRYEQHTEIPTEKEIKEWYRNFRHFGYVDPHDAEIHGEITGESMPIVENGHHSKFDDVVSHVLHKLNNWFLDGPQIRNFHPFHMELIGHNIEDLEERKSFAKNQLEHVHKWSHTLQSMWFTGEAKFYTNGCVESNNLIYTNQRKPDTQAYLPYKRTKHYKPSDEPHITIWAAMNADLLVGPFFLSGDLTPEIYKQTLEQFCAELHQITSGYDQPIFIHDDSKVHSYANVIKYLEKEFPHRWIGTGSSYATWPHQSPDLNPINFFLWGYIKSRVYKHPIDPDDLDELKKRIRTAFANVTKELLEDSVEDFKTSAEEWCFQQDSAPAHKANETQDWLSEHCPDFITREEWPPNSPDLNSLDYAMWSILEAKACAKPHKDVESLKCSLIKAWDEITVEMLEKLLIIFSSG</sequence>